<comment type="caution">
    <text evidence="1">The sequence shown here is derived from an EMBL/GenBank/DDBJ whole genome shotgun (WGS) entry which is preliminary data.</text>
</comment>
<organism evidence="1 2">
    <name type="scientific">Diphasiastrum complanatum</name>
    <name type="common">Issler's clubmoss</name>
    <name type="synonym">Lycopodium complanatum</name>
    <dbReference type="NCBI Taxonomy" id="34168"/>
    <lineage>
        <taxon>Eukaryota</taxon>
        <taxon>Viridiplantae</taxon>
        <taxon>Streptophyta</taxon>
        <taxon>Embryophyta</taxon>
        <taxon>Tracheophyta</taxon>
        <taxon>Lycopodiopsida</taxon>
        <taxon>Lycopodiales</taxon>
        <taxon>Lycopodiaceae</taxon>
        <taxon>Lycopodioideae</taxon>
        <taxon>Diphasiastrum</taxon>
    </lineage>
</organism>
<gene>
    <name evidence="1" type="ORF">O6H91_17G023500</name>
</gene>
<name>A0ACC2B4W4_DIPCM</name>
<dbReference type="Proteomes" id="UP001162992">
    <property type="component" value="Chromosome 17"/>
</dbReference>
<reference evidence="2" key="1">
    <citation type="journal article" date="2024" name="Proc. Natl. Acad. Sci. U.S.A.">
        <title>Extraordinary preservation of gene collinearity over three hundred million years revealed in homosporous lycophytes.</title>
        <authorList>
            <person name="Li C."/>
            <person name="Wickell D."/>
            <person name="Kuo L.Y."/>
            <person name="Chen X."/>
            <person name="Nie B."/>
            <person name="Liao X."/>
            <person name="Peng D."/>
            <person name="Ji J."/>
            <person name="Jenkins J."/>
            <person name="Williams M."/>
            <person name="Shu S."/>
            <person name="Plott C."/>
            <person name="Barry K."/>
            <person name="Rajasekar S."/>
            <person name="Grimwood J."/>
            <person name="Han X."/>
            <person name="Sun S."/>
            <person name="Hou Z."/>
            <person name="He W."/>
            <person name="Dai G."/>
            <person name="Sun C."/>
            <person name="Schmutz J."/>
            <person name="Leebens-Mack J.H."/>
            <person name="Li F.W."/>
            <person name="Wang L."/>
        </authorList>
    </citation>
    <scope>NUCLEOTIDE SEQUENCE [LARGE SCALE GENOMIC DNA]</scope>
    <source>
        <strain evidence="2">cv. PW_Plant_1</strain>
    </source>
</reference>
<evidence type="ECO:0000313" key="1">
    <source>
        <dbReference type="EMBL" id="KAJ7524823.1"/>
    </source>
</evidence>
<proteinExistence type="predicted"/>
<protein>
    <submittedName>
        <fullName evidence="1">Uncharacterized protein</fullName>
    </submittedName>
</protein>
<evidence type="ECO:0000313" key="2">
    <source>
        <dbReference type="Proteomes" id="UP001162992"/>
    </source>
</evidence>
<dbReference type="EMBL" id="CM055108">
    <property type="protein sequence ID" value="KAJ7524823.1"/>
    <property type="molecule type" value="Genomic_DNA"/>
</dbReference>
<sequence>MECAGELSYAGPSEVDAGEYLCENDGGGMHDVELSDDEIDVDELEKRMWRDRIRLKRIKEQQQKPKQKQSQEQARRKKMSRAQDGILKYMLKMMEVCKAQGFVYGIIPEKGKPVSGASDNIRAWWKEKVRFDRNGPAAIAKYEAEHGVIPAKPDGVVLTGSTPHTLQELQDTTLGSLLSALMQHCDPPQRRFPLERGSPPPWWPCGDEEWWPQLGLPIGKGCPPYKKPHDLKKAWKVGVLTAVIKHMSPDIAKIRKLVRQSKCLQDKMTAKESATWLAVLHQEELLARQQCNALGITNTGTPGSANAGYITGSSTSEYDVDGFDESLNPTIAAEELDLEMEDTNFSQGDKVSFMPTWRPTNEKKESELQLDGFHETMSNVVQNRAELWNRKMLHSGFPEPRVFTCPYEDCQYNDKRTAFIDRDLRNAHQLNCPYRPDVKDCLAFRSDSECPRAPVHAAAFDNSLLLQGCGKGVFQAMLNSEDLCQGVNPFAMLSEQDVCTGIQPFQELIRGLYGGGLQADGTLGIVDNGVLHVQSAGAEQLGIGAGMEHKKEISGPHRDEKFARVLGFVAGCGGSNVNADFTGTDIFQFSTICNNQYGMIGETFTRDPVMNFHPNLHEGDAKQLQATAEFSSRDAIWYFGA</sequence>
<accession>A0ACC2B4W4</accession>
<keyword evidence="2" id="KW-1185">Reference proteome</keyword>